<dbReference type="SUPFAM" id="SSF160240">
    <property type="entry name" value="Cation efflux protein cytoplasmic domain-like"/>
    <property type="match status" value="1"/>
</dbReference>
<feature type="transmembrane region" description="Helical" evidence="7">
    <location>
        <begin position="87"/>
        <end position="107"/>
    </location>
</feature>
<dbReference type="NCBIfam" id="TIGR01297">
    <property type="entry name" value="CDF"/>
    <property type="match status" value="1"/>
</dbReference>
<dbReference type="Pfam" id="PF01545">
    <property type="entry name" value="Cation_efflux"/>
    <property type="match status" value="1"/>
</dbReference>
<sequence length="294" mass="31970">MLEQRYAELKTAEKGAIVSIVAYLLISILKLSVGYWANSSALRADGLNNFTDIIASVAILVGIKIARKPADDQHRYGHWKVETVASMITSFIMVLVGAQVLINSITAFINHKTTTPDPIAATVGIFSAVVMVLVFLYNRKLAKSVKSSALMAAAKDNLSDAYTSIGTAIAIFAASFGINWLDSLTAIIVGALIIWTGIQIFSESAFSLSDGFSREELRTYKADILAVPGVEKIVGLRGRTYGANVFLDVVVLMDGNLTVSESHEITEEIERILSEKHNIFDTDVHVEPVQSYKP</sequence>
<dbReference type="PANTHER" id="PTHR43840">
    <property type="entry name" value="MITOCHONDRIAL METAL TRANSPORTER 1-RELATED"/>
    <property type="match status" value="1"/>
</dbReference>
<protein>
    <submittedName>
        <fullName evidence="10">Cation transporter</fullName>
    </submittedName>
</protein>
<dbReference type="InterPro" id="IPR002524">
    <property type="entry name" value="Cation_efflux"/>
</dbReference>
<dbReference type="InterPro" id="IPR027469">
    <property type="entry name" value="Cation_efflux_TMD_sf"/>
</dbReference>
<feature type="domain" description="Cation efflux protein transmembrane" evidence="8">
    <location>
        <begin position="17"/>
        <end position="208"/>
    </location>
</feature>
<feature type="transmembrane region" description="Helical" evidence="7">
    <location>
        <begin position="158"/>
        <end position="178"/>
    </location>
</feature>
<dbReference type="KEGG" id="vah:G7081_04495"/>
<keyword evidence="11" id="KW-1185">Reference proteome</keyword>
<proteinExistence type="inferred from homology"/>
<dbReference type="EMBL" id="CP049886">
    <property type="protein sequence ID" value="QIL46376.1"/>
    <property type="molecule type" value="Genomic_DNA"/>
</dbReference>
<dbReference type="Gene3D" id="3.30.70.1350">
    <property type="entry name" value="Cation efflux protein, cytoplasmic domain"/>
    <property type="match status" value="1"/>
</dbReference>
<dbReference type="InterPro" id="IPR050291">
    <property type="entry name" value="CDF_Transporter"/>
</dbReference>
<dbReference type="Gene3D" id="1.20.1510.10">
    <property type="entry name" value="Cation efflux protein transmembrane domain"/>
    <property type="match status" value="1"/>
</dbReference>
<evidence type="ECO:0000259" key="8">
    <source>
        <dbReference type="Pfam" id="PF01545"/>
    </source>
</evidence>
<evidence type="ECO:0000256" key="5">
    <source>
        <dbReference type="ARBA" id="ARBA00022989"/>
    </source>
</evidence>
<keyword evidence="4 7" id="KW-0812">Transmembrane</keyword>
<evidence type="ECO:0000313" key="10">
    <source>
        <dbReference type="EMBL" id="QIL46376.1"/>
    </source>
</evidence>
<dbReference type="InterPro" id="IPR036837">
    <property type="entry name" value="Cation_efflux_CTD_sf"/>
</dbReference>
<evidence type="ECO:0000256" key="7">
    <source>
        <dbReference type="SAM" id="Phobius"/>
    </source>
</evidence>
<keyword evidence="5 7" id="KW-1133">Transmembrane helix</keyword>
<dbReference type="GO" id="GO:0008324">
    <property type="term" value="F:monoatomic cation transmembrane transporter activity"/>
    <property type="evidence" value="ECO:0007669"/>
    <property type="project" value="InterPro"/>
</dbReference>
<accession>A0A6G8AN02</accession>
<evidence type="ECO:0000256" key="2">
    <source>
        <dbReference type="ARBA" id="ARBA00008114"/>
    </source>
</evidence>
<evidence type="ECO:0000256" key="6">
    <source>
        <dbReference type="ARBA" id="ARBA00023136"/>
    </source>
</evidence>
<feature type="domain" description="Cation efflux protein cytoplasmic" evidence="9">
    <location>
        <begin position="214"/>
        <end position="288"/>
    </location>
</feature>
<feature type="transmembrane region" description="Helical" evidence="7">
    <location>
        <begin position="119"/>
        <end position="137"/>
    </location>
</feature>
<evidence type="ECO:0000313" key="11">
    <source>
        <dbReference type="Proteomes" id="UP000500890"/>
    </source>
</evidence>
<comment type="subcellular location">
    <subcellularLocation>
        <location evidence="1">Membrane</location>
        <topology evidence="1">Multi-pass membrane protein</topology>
    </subcellularLocation>
</comment>
<keyword evidence="3" id="KW-0813">Transport</keyword>
<evidence type="ECO:0000256" key="1">
    <source>
        <dbReference type="ARBA" id="ARBA00004141"/>
    </source>
</evidence>
<dbReference type="Proteomes" id="UP000500890">
    <property type="component" value="Chromosome"/>
</dbReference>
<feature type="transmembrane region" description="Helical" evidence="7">
    <location>
        <begin position="15"/>
        <end position="37"/>
    </location>
</feature>
<keyword evidence="6 7" id="KW-0472">Membrane</keyword>
<evidence type="ECO:0000259" key="9">
    <source>
        <dbReference type="Pfam" id="PF16916"/>
    </source>
</evidence>
<dbReference type="GO" id="GO:0016020">
    <property type="term" value="C:membrane"/>
    <property type="evidence" value="ECO:0007669"/>
    <property type="project" value="UniProtKB-SubCell"/>
</dbReference>
<gene>
    <name evidence="10" type="ORF">G7081_04495</name>
</gene>
<organism evidence="10 11">
    <name type="scientific">Vagococcus coleopterorum</name>
    <dbReference type="NCBI Taxonomy" id="2714946"/>
    <lineage>
        <taxon>Bacteria</taxon>
        <taxon>Bacillati</taxon>
        <taxon>Bacillota</taxon>
        <taxon>Bacilli</taxon>
        <taxon>Lactobacillales</taxon>
        <taxon>Enterococcaceae</taxon>
        <taxon>Vagococcus</taxon>
    </lineage>
</organism>
<dbReference type="RefSeq" id="WP_166007765.1">
    <property type="nucleotide sequence ID" value="NZ_CP049886.1"/>
</dbReference>
<reference evidence="10 11" key="1">
    <citation type="submission" date="2020-03" db="EMBL/GenBank/DDBJ databases">
        <title>Vagococcus sp. nov., isolated from beetles.</title>
        <authorList>
            <person name="Hyun D.-W."/>
            <person name="Bae J.-W."/>
        </authorList>
    </citation>
    <scope>NUCLEOTIDE SEQUENCE [LARGE SCALE GENOMIC DNA]</scope>
    <source>
        <strain evidence="10 11">HDW17A</strain>
    </source>
</reference>
<evidence type="ECO:0000256" key="3">
    <source>
        <dbReference type="ARBA" id="ARBA00022448"/>
    </source>
</evidence>
<feature type="transmembrane region" description="Helical" evidence="7">
    <location>
        <begin position="49"/>
        <end position="66"/>
    </location>
</feature>
<dbReference type="AlphaFoldDB" id="A0A6G8AN02"/>
<name>A0A6G8AN02_9ENTE</name>
<dbReference type="PANTHER" id="PTHR43840:SF50">
    <property type="entry name" value="MANGANESE EFFLUX SYSTEM PROTEIN MNES"/>
    <property type="match status" value="1"/>
</dbReference>
<dbReference type="Pfam" id="PF16916">
    <property type="entry name" value="ZT_dimer"/>
    <property type="match status" value="1"/>
</dbReference>
<dbReference type="SUPFAM" id="SSF161111">
    <property type="entry name" value="Cation efflux protein transmembrane domain-like"/>
    <property type="match status" value="1"/>
</dbReference>
<dbReference type="InterPro" id="IPR058533">
    <property type="entry name" value="Cation_efflux_TM"/>
</dbReference>
<comment type="similarity">
    <text evidence="2">Belongs to the cation diffusion facilitator (CDF) transporter (TC 2.A.4) family.</text>
</comment>
<feature type="transmembrane region" description="Helical" evidence="7">
    <location>
        <begin position="184"/>
        <end position="208"/>
    </location>
</feature>
<dbReference type="FunFam" id="1.20.1510.10:FF:000006">
    <property type="entry name" value="Divalent cation efflux transporter"/>
    <property type="match status" value="1"/>
</dbReference>
<evidence type="ECO:0000256" key="4">
    <source>
        <dbReference type="ARBA" id="ARBA00022692"/>
    </source>
</evidence>
<dbReference type="InterPro" id="IPR027470">
    <property type="entry name" value="Cation_efflux_CTD"/>
</dbReference>